<organism evidence="10 11">
    <name type="scientific">Paenibacillus woosongensis</name>
    <dbReference type="NCBI Taxonomy" id="307580"/>
    <lineage>
        <taxon>Bacteria</taxon>
        <taxon>Bacillati</taxon>
        <taxon>Bacillota</taxon>
        <taxon>Bacilli</taxon>
        <taxon>Bacillales</taxon>
        <taxon>Paenibacillaceae</taxon>
        <taxon>Paenibacillus</taxon>
    </lineage>
</organism>
<name>A0ABQ4MRB9_9BACL</name>
<evidence type="ECO:0000313" key="11">
    <source>
        <dbReference type="Proteomes" id="UP000681290"/>
    </source>
</evidence>
<keyword evidence="6" id="KW-0479">Metal-binding</keyword>
<dbReference type="EMBL" id="BOSM01000003">
    <property type="protein sequence ID" value="GIP58550.1"/>
    <property type="molecule type" value="Genomic_DNA"/>
</dbReference>
<dbReference type="RefSeq" id="WP_213590962.1">
    <property type="nucleotide sequence ID" value="NZ_BOSM01000003.1"/>
</dbReference>
<dbReference type="Gene3D" id="3.20.20.140">
    <property type="entry name" value="Metal-dependent hydrolases"/>
    <property type="match status" value="1"/>
</dbReference>
<feature type="domain" description="Amidohydrolase-related" evidence="9">
    <location>
        <begin position="54"/>
        <end position="437"/>
    </location>
</feature>
<evidence type="ECO:0000256" key="3">
    <source>
        <dbReference type="ARBA" id="ARBA00010368"/>
    </source>
</evidence>
<comment type="pathway">
    <text evidence="2">Nitrogen metabolism; (S)-allantoin degradation; allantoate from (S)-allantoin: step 1/1.</text>
</comment>
<evidence type="ECO:0000256" key="6">
    <source>
        <dbReference type="ARBA" id="ARBA00022723"/>
    </source>
</evidence>
<gene>
    <name evidence="10" type="primary">allB</name>
    <name evidence="10" type="ORF">J15TS10_23640</name>
</gene>
<evidence type="ECO:0000256" key="4">
    <source>
        <dbReference type="ARBA" id="ARBA00011881"/>
    </source>
</evidence>
<comment type="cofactor">
    <cofactor evidence="1">
        <name>Zn(2+)</name>
        <dbReference type="ChEBI" id="CHEBI:29105"/>
    </cofactor>
</comment>
<reference evidence="10 11" key="1">
    <citation type="submission" date="2021-03" db="EMBL/GenBank/DDBJ databases">
        <title>Antimicrobial resistance genes in bacteria isolated from Japanese honey, and their potential for conferring macrolide and lincosamide resistance in the American foulbrood pathogen Paenibacillus larvae.</title>
        <authorList>
            <person name="Okamoto M."/>
            <person name="Kumagai M."/>
            <person name="Kanamori H."/>
            <person name="Takamatsu D."/>
        </authorList>
    </citation>
    <scope>NUCLEOTIDE SEQUENCE [LARGE SCALE GENOMIC DNA]</scope>
    <source>
        <strain evidence="10 11">J15TS10</strain>
    </source>
</reference>
<keyword evidence="11" id="KW-1185">Reference proteome</keyword>
<evidence type="ECO:0000256" key="5">
    <source>
        <dbReference type="ARBA" id="ARBA00012863"/>
    </source>
</evidence>
<proteinExistence type="inferred from homology"/>
<dbReference type="Pfam" id="PF01979">
    <property type="entry name" value="Amidohydro_1"/>
    <property type="match status" value="1"/>
</dbReference>
<evidence type="ECO:0000256" key="8">
    <source>
        <dbReference type="ARBA" id="ARBA00022833"/>
    </source>
</evidence>
<evidence type="ECO:0000256" key="1">
    <source>
        <dbReference type="ARBA" id="ARBA00001947"/>
    </source>
</evidence>
<dbReference type="PANTHER" id="PTHR43668:SF2">
    <property type="entry name" value="ALLANTOINASE"/>
    <property type="match status" value="1"/>
</dbReference>
<dbReference type="NCBIfam" id="TIGR03178">
    <property type="entry name" value="allantoinase"/>
    <property type="match status" value="1"/>
</dbReference>
<dbReference type="InterPro" id="IPR032466">
    <property type="entry name" value="Metal_Hydrolase"/>
</dbReference>
<dbReference type="Gene3D" id="2.30.40.10">
    <property type="entry name" value="Urease, subunit C, domain 1"/>
    <property type="match status" value="1"/>
</dbReference>
<evidence type="ECO:0000256" key="7">
    <source>
        <dbReference type="ARBA" id="ARBA00022801"/>
    </source>
</evidence>
<evidence type="ECO:0000259" key="9">
    <source>
        <dbReference type="Pfam" id="PF01979"/>
    </source>
</evidence>
<evidence type="ECO:0000256" key="2">
    <source>
        <dbReference type="ARBA" id="ARBA00004968"/>
    </source>
</evidence>
<keyword evidence="7" id="KW-0378">Hydrolase</keyword>
<dbReference type="InterPro" id="IPR050138">
    <property type="entry name" value="DHOase/Allantoinase_Hydrolase"/>
</dbReference>
<sequence length="457" mass="50206">MGTVFDTAIVNGTIVLENQAVKGTLLIQDGKIAGILDSHSRVDSRKQIDAEGMVILPGAIDPHVHLWEPSPQDYREDYNCGSKAAASGGVTTLIEMPLSVPPVIDRESFQLKKEIADRNSLIDFALWGGLIPKSADNLSEMHKLGCVGYKAFMSYANENYPHTPDDVLYRAMKNAARFNGLIGVHAENADIVEAAGREMEQSGNLNPESYPDGRPALAELEAMERAILLAENTGCRLHIVHMTVAEGGEMVRKAKEKGIRVSNETCPHYLLFDKSILKEKGPFAKCNPPIRSLENKEGLWEQIFKGNIDFIGSDHSPYTDEEKLAGKDNIWQAWPGFGGIDVLLPAMISEGVNARGLGLVELAKLVSTNVAKIFELYPKKGTITVGSDADLAIVDLNQEWVYQGEHSFSKTKSSQGIYEGYKFKGKVMATMVRGTVVYENGKITEESTYGEFVPIQR</sequence>
<dbReference type="Proteomes" id="UP000681290">
    <property type="component" value="Unassembled WGS sequence"/>
</dbReference>
<dbReference type="EC" id="3.5.2.5" evidence="5"/>
<dbReference type="InterPro" id="IPR011059">
    <property type="entry name" value="Metal-dep_hydrolase_composite"/>
</dbReference>
<dbReference type="InterPro" id="IPR006680">
    <property type="entry name" value="Amidohydro-rel"/>
</dbReference>
<dbReference type="NCBIfam" id="TIGR00857">
    <property type="entry name" value="pyrC_multi"/>
    <property type="match status" value="1"/>
</dbReference>
<evidence type="ECO:0000313" key="10">
    <source>
        <dbReference type="EMBL" id="GIP58550.1"/>
    </source>
</evidence>
<keyword evidence="8" id="KW-0862">Zinc</keyword>
<accession>A0ABQ4MRB9</accession>
<dbReference type="PANTHER" id="PTHR43668">
    <property type="entry name" value="ALLANTOINASE"/>
    <property type="match status" value="1"/>
</dbReference>
<comment type="caution">
    <text evidence="10">The sequence shown here is derived from an EMBL/GenBank/DDBJ whole genome shotgun (WGS) entry which is preliminary data.</text>
</comment>
<dbReference type="SUPFAM" id="SSF51338">
    <property type="entry name" value="Composite domain of metallo-dependent hydrolases"/>
    <property type="match status" value="1"/>
</dbReference>
<protein>
    <recommendedName>
        <fullName evidence="5">allantoinase</fullName>
        <ecNumber evidence="5">3.5.2.5</ecNumber>
    </recommendedName>
</protein>
<comment type="subunit">
    <text evidence="4">Homotetramer.</text>
</comment>
<comment type="similarity">
    <text evidence="3">Belongs to the metallo-dependent hydrolases superfamily. Allantoinase family.</text>
</comment>
<dbReference type="SUPFAM" id="SSF51556">
    <property type="entry name" value="Metallo-dependent hydrolases"/>
    <property type="match status" value="1"/>
</dbReference>
<dbReference type="InterPro" id="IPR017593">
    <property type="entry name" value="Allantoinase"/>
</dbReference>